<reference evidence="11" key="2">
    <citation type="submission" date="2020-11" db="EMBL/GenBank/DDBJ databases">
        <authorList>
            <person name="Cecchin M."/>
            <person name="Marcolungo L."/>
            <person name="Rossato M."/>
            <person name="Girolomoni L."/>
            <person name="Cosentino E."/>
            <person name="Cuine S."/>
            <person name="Li-Beisson Y."/>
            <person name="Delledonne M."/>
            <person name="Ballottari M."/>
        </authorList>
    </citation>
    <scope>NUCLEOTIDE SEQUENCE</scope>
    <source>
        <strain evidence="11">211/11P</strain>
        <tissue evidence="11">Whole cell</tissue>
    </source>
</reference>
<dbReference type="EMBL" id="SIDB01000001">
    <property type="protein sequence ID" value="KAI3438510.1"/>
    <property type="molecule type" value="Genomic_DNA"/>
</dbReference>
<dbReference type="InterPro" id="IPR019175">
    <property type="entry name" value="Prp31_C"/>
</dbReference>
<evidence type="ECO:0000256" key="3">
    <source>
        <dbReference type="ARBA" id="ARBA00022664"/>
    </source>
</evidence>
<evidence type="ECO:0000256" key="1">
    <source>
        <dbReference type="ARBA" id="ARBA00004123"/>
    </source>
</evidence>
<dbReference type="InterPro" id="IPR042239">
    <property type="entry name" value="Nop_C"/>
</dbReference>
<dbReference type="InterPro" id="IPR027105">
    <property type="entry name" value="Prp31"/>
</dbReference>
<reference evidence="11" key="1">
    <citation type="journal article" date="2019" name="Plant J.">
        <title>Chlorella vulgaris genome assembly and annotation reveals the molecular basis for metabolic acclimation to high light conditions.</title>
        <authorList>
            <person name="Cecchin M."/>
            <person name="Marcolungo L."/>
            <person name="Rossato M."/>
            <person name="Girolomoni L."/>
            <person name="Cosentino E."/>
            <person name="Cuine S."/>
            <person name="Li-Beisson Y."/>
            <person name="Delledonne M."/>
            <person name="Ballottari M."/>
        </authorList>
    </citation>
    <scope>NUCLEOTIDE SEQUENCE</scope>
    <source>
        <strain evidence="11">211/11P</strain>
    </source>
</reference>
<dbReference type="Pfam" id="PF09785">
    <property type="entry name" value="Prp31_C"/>
    <property type="match status" value="1"/>
</dbReference>
<protein>
    <recommendedName>
        <fullName evidence="10">Nop domain-containing protein</fullName>
    </recommendedName>
</protein>
<gene>
    <name evidence="11" type="ORF">D9Q98_000938</name>
</gene>
<dbReference type="InterPro" id="IPR002687">
    <property type="entry name" value="Nop_dom"/>
</dbReference>
<dbReference type="SUPFAM" id="SSF89124">
    <property type="entry name" value="Nop domain"/>
    <property type="match status" value="1"/>
</dbReference>
<dbReference type="GO" id="GO:0005687">
    <property type="term" value="C:U4 snRNP"/>
    <property type="evidence" value="ECO:0007669"/>
    <property type="project" value="TreeGrafter"/>
</dbReference>
<accession>A0A9D4TZL2</accession>
<keyword evidence="6" id="KW-0508">mRNA splicing</keyword>
<dbReference type="GO" id="GO:0046540">
    <property type="term" value="C:U4/U6 x U5 tri-snRNP complex"/>
    <property type="evidence" value="ECO:0007669"/>
    <property type="project" value="InterPro"/>
</dbReference>
<dbReference type="Gene3D" id="1.10.246.90">
    <property type="entry name" value="Nop domain"/>
    <property type="match status" value="1"/>
</dbReference>
<dbReference type="InterPro" id="IPR012976">
    <property type="entry name" value="NOSIC"/>
</dbReference>
<evidence type="ECO:0000259" key="10">
    <source>
        <dbReference type="PROSITE" id="PS51358"/>
    </source>
</evidence>
<comment type="subcellular location">
    <subcellularLocation>
        <location evidence="1">Nucleus</location>
    </subcellularLocation>
</comment>
<evidence type="ECO:0000256" key="2">
    <source>
        <dbReference type="ARBA" id="ARBA00005572"/>
    </source>
</evidence>
<dbReference type="OrthoDB" id="4771285at2759"/>
<feature type="domain" description="Nop" evidence="10">
    <location>
        <begin position="214"/>
        <end position="332"/>
    </location>
</feature>
<evidence type="ECO:0000313" key="12">
    <source>
        <dbReference type="Proteomes" id="UP001055712"/>
    </source>
</evidence>
<keyword evidence="4" id="KW-0747">Spliceosome</keyword>
<dbReference type="GO" id="GO:0071011">
    <property type="term" value="C:precatalytic spliceosome"/>
    <property type="evidence" value="ECO:0007669"/>
    <property type="project" value="TreeGrafter"/>
</dbReference>
<evidence type="ECO:0000256" key="9">
    <source>
        <dbReference type="SAM" id="MobiDB-lite"/>
    </source>
</evidence>
<dbReference type="PANTHER" id="PTHR13904">
    <property type="entry name" value="PRE-MRNA SPLICING FACTOR PRP31"/>
    <property type="match status" value="1"/>
</dbReference>
<evidence type="ECO:0000256" key="5">
    <source>
        <dbReference type="ARBA" id="ARBA00022884"/>
    </source>
</evidence>
<feature type="region of interest" description="Disordered" evidence="9">
    <location>
        <begin position="1"/>
        <end position="30"/>
    </location>
</feature>
<evidence type="ECO:0000313" key="11">
    <source>
        <dbReference type="EMBL" id="KAI3438510.1"/>
    </source>
</evidence>
<dbReference type="Proteomes" id="UP001055712">
    <property type="component" value="Unassembled WGS sequence"/>
</dbReference>
<proteinExistence type="inferred from homology"/>
<comment type="similarity">
    <text evidence="2">Belongs to the PRP31 family.</text>
</comment>
<keyword evidence="8" id="KW-0687">Ribonucleoprotein</keyword>
<dbReference type="Gene3D" id="1.10.287.4070">
    <property type="match status" value="1"/>
</dbReference>
<dbReference type="FunFam" id="1.10.287.4070:FF:000003">
    <property type="entry name" value="U4/U6 small nuclear ribonucleoprotein PRP31"/>
    <property type="match status" value="1"/>
</dbReference>
<feature type="compositionally biased region" description="Acidic residues" evidence="9">
    <location>
        <begin position="11"/>
        <end position="30"/>
    </location>
</feature>
<comment type="caution">
    <text evidence="11">The sequence shown here is derived from an EMBL/GenBank/DDBJ whole genome shotgun (WGS) entry which is preliminary data.</text>
</comment>
<dbReference type="InterPro" id="IPR036070">
    <property type="entry name" value="Nop_dom_sf"/>
</dbReference>
<keyword evidence="12" id="KW-1185">Reference proteome</keyword>
<dbReference type="Pfam" id="PF01798">
    <property type="entry name" value="Nop"/>
    <property type="match status" value="1"/>
</dbReference>
<dbReference type="PROSITE" id="PS51358">
    <property type="entry name" value="NOP"/>
    <property type="match status" value="1"/>
</dbReference>
<dbReference type="AlphaFoldDB" id="A0A9D4TZL2"/>
<evidence type="ECO:0000256" key="7">
    <source>
        <dbReference type="ARBA" id="ARBA00023242"/>
    </source>
</evidence>
<dbReference type="GO" id="GO:0000244">
    <property type="term" value="P:spliceosomal tri-snRNP complex assembly"/>
    <property type="evidence" value="ECO:0007669"/>
    <property type="project" value="InterPro"/>
</dbReference>
<keyword evidence="5" id="KW-0694">RNA-binding</keyword>
<evidence type="ECO:0000256" key="8">
    <source>
        <dbReference type="ARBA" id="ARBA00023274"/>
    </source>
</evidence>
<name>A0A9D4TZL2_CHLVU</name>
<keyword evidence="7" id="KW-0539">Nucleus</keyword>
<dbReference type="GO" id="GO:0003723">
    <property type="term" value="F:RNA binding"/>
    <property type="evidence" value="ECO:0007669"/>
    <property type="project" value="UniProtKB-KW"/>
</dbReference>
<dbReference type="FunFam" id="1.10.246.90:FF:000002">
    <property type="entry name" value="U4/U6 small nuclear ribonucleoprotein Prp31"/>
    <property type="match status" value="1"/>
</dbReference>
<dbReference type="SMART" id="SM00931">
    <property type="entry name" value="NOSIC"/>
    <property type="match status" value="1"/>
</dbReference>
<sequence length="489" mass="53001">MATLAESFLADLDDLSDGEEAEEQQDVEEGDAEMLGDDLDTLNYDNLEAVAQLTSSERYQTITAAVREAQATDVSGSSTLWAGPAEEDPAYKLLVDCNQLAVDIDNEIGVVYNFIRDRYKTKFPELESLVHNPLDYARVVQAIGNEMDVTLVDLDRLLPPATVMVVTVTATTTSGKPLNAEDIRKVEEACAMALQLEEDKGLILRLVQLKMDRIAPNLSAAVGTEIAAQLMGVAGGLVNLSKMPACNVQVLGAKRKTLAGFSSTAAQPHQGFIFASDIVQQTPPGLRTKAARLVGAKCTLLARIDAYGQDPSGAAGHDMKDDMLKKIEKWQEPPPAKTAKVLPVPDGEAKKRRGGKRYRKMKERFGMTDLRKQANRMMFNQAEEEFVDGEDTIGLGVIGKEGSGRLRAVALQQRQKLSAKAQKKFALKNYGSSGATSGLSSSLAFTPIQGIELANPNQATQDDRMRDGTESYFSEYSGFRSSRAALGKG</sequence>
<feature type="region of interest" description="Disordered" evidence="9">
    <location>
        <begin position="336"/>
        <end position="357"/>
    </location>
</feature>
<organism evidence="11 12">
    <name type="scientific">Chlorella vulgaris</name>
    <name type="common">Green alga</name>
    <dbReference type="NCBI Taxonomy" id="3077"/>
    <lineage>
        <taxon>Eukaryota</taxon>
        <taxon>Viridiplantae</taxon>
        <taxon>Chlorophyta</taxon>
        <taxon>core chlorophytes</taxon>
        <taxon>Trebouxiophyceae</taxon>
        <taxon>Chlorellales</taxon>
        <taxon>Chlorellaceae</taxon>
        <taxon>Chlorella clade</taxon>
        <taxon>Chlorella</taxon>
    </lineage>
</organism>
<dbReference type="PANTHER" id="PTHR13904:SF0">
    <property type="entry name" value="U4_U6 SMALL NUCLEAR RIBONUCLEOPROTEIN PRP31"/>
    <property type="match status" value="1"/>
</dbReference>
<evidence type="ECO:0000256" key="4">
    <source>
        <dbReference type="ARBA" id="ARBA00022728"/>
    </source>
</evidence>
<evidence type="ECO:0000256" key="6">
    <source>
        <dbReference type="ARBA" id="ARBA00023187"/>
    </source>
</evidence>
<keyword evidence="3" id="KW-0507">mRNA processing</keyword>